<feature type="compositionally biased region" description="Polar residues" evidence="1">
    <location>
        <begin position="227"/>
        <end position="269"/>
    </location>
</feature>
<accession>G8PBB8</accession>
<protein>
    <submittedName>
        <fullName evidence="3">Lipoprotein</fullName>
    </submittedName>
</protein>
<dbReference type="KEGG" id="pce:PECL_1690"/>
<keyword evidence="3" id="KW-0449">Lipoprotein</keyword>
<feature type="compositionally biased region" description="Polar residues" evidence="1">
    <location>
        <begin position="198"/>
        <end position="214"/>
    </location>
</feature>
<dbReference type="EMBL" id="CP003137">
    <property type="protein sequence ID" value="AEV95907.1"/>
    <property type="molecule type" value="Genomic_DNA"/>
</dbReference>
<keyword evidence="4" id="KW-1185">Reference proteome</keyword>
<evidence type="ECO:0000256" key="2">
    <source>
        <dbReference type="SAM" id="SignalP"/>
    </source>
</evidence>
<dbReference type="STRING" id="701521.PECL_1690"/>
<feature type="region of interest" description="Disordered" evidence="1">
    <location>
        <begin position="186"/>
        <end position="291"/>
    </location>
</feature>
<feature type="signal peptide" evidence="2">
    <location>
        <begin position="1"/>
        <end position="19"/>
    </location>
</feature>
<dbReference type="PROSITE" id="PS51257">
    <property type="entry name" value="PROKAR_LIPOPROTEIN"/>
    <property type="match status" value="1"/>
</dbReference>
<reference evidence="3 4" key="1">
    <citation type="journal article" date="2012" name="J. Bacteriol.">
        <title>Complete Genome Sequence of the Beer Spoilage Organism Pediococcus claussenii ATCC BAA-344T.</title>
        <authorList>
            <person name="Pittet V."/>
            <person name="Abegunde T."/>
            <person name="Marfleet T."/>
            <person name="Haakensen M."/>
            <person name="Morrow K."/>
            <person name="Jayaprakash T."/>
            <person name="Schroeder K."/>
            <person name="Trost B."/>
            <person name="Byrns S."/>
            <person name="Bergsveinson J."/>
            <person name="Kusalik A."/>
            <person name="Ziola B."/>
        </authorList>
    </citation>
    <scope>NUCLEOTIDE SEQUENCE [LARGE SCALE GENOMIC DNA]</scope>
    <source>
        <strain evidence="3 4">ATCC BAA-344</strain>
    </source>
</reference>
<keyword evidence="2" id="KW-0732">Signal</keyword>
<dbReference type="PATRIC" id="fig|701521.8.peg.1591"/>
<dbReference type="RefSeq" id="WP_014216101.1">
    <property type="nucleotide sequence ID" value="NC_016605.1"/>
</dbReference>
<dbReference type="Proteomes" id="UP000005444">
    <property type="component" value="Chromosome"/>
</dbReference>
<proteinExistence type="predicted"/>
<gene>
    <name evidence="3" type="ordered locus">PECL_1690</name>
</gene>
<sequence length="291" mass="31331">MKIKSAVITMVLLAGIVLAGCRKQVTTSSNSSTSKTESSKENSSSSKKKETKIEKLSTSQIFNKYFANKTLVSKISETSIIDIEHTTDQGYTFVGKHRANGTWVDDENKLDNCTFTIRDKTVIITGNKVGAKAESPVKLLINFDGTITNVKTQNDYLVLDRTVANYEGNPNIGSNDIDTQLTQDTVGKSNTTTSTNNGAQTKQHYSSKSTTTTIAPKESAKSDEKSANTQSELTENSTEHNSNAQSSNTNESGTAHESTQPSKPQVSNDNSHNNGGATGGNSTSTNEKQNK</sequence>
<feature type="compositionally biased region" description="Low complexity" evidence="1">
    <location>
        <begin position="27"/>
        <end position="45"/>
    </location>
</feature>
<feature type="compositionally biased region" description="Low complexity" evidence="1">
    <location>
        <begin position="270"/>
        <end position="291"/>
    </location>
</feature>
<organism evidence="3 4">
    <name type="scientific">Pediococcus claussenii (strain ATCC BAA-344 / DSM 14800 / JCM 18046 / KCTC 3811 / LMG 21948 / P06)</name>
    <dbReference type="NCBI Taxonomy" id="701521"/>
    <lineage>
        <taxon>Bacteria</taxon>
        <taxon>Bacillati</taxon>
        <taxon>Bacillota</taxon>
        <taxon>Bacilli</taxon>
        <taxon>Lactobacillales</taxon>
        <taxon>Lactobacillaceae</taxon>
        <taxon>Pediococcus</taxon>
    </lineage>
</organism>
<feature type="region of interest" description="Disordered" evidence="1">
    <location>
        <begin position="27"/>
        <end position="51"/>
    </location>
</feature>
<dbReference type="HOGENOM" id="CLU_955969_0_0_9"/>
<evidence type="ECO:0000313" key="3">
    <source>
        <dbReference type="EMBL" id="AEV95907.1"/>
    </source>
</evidence>
<evidence type="ECO:0000313" key="4">
    <source>
        <dbReference type="Proteomes" id="UP000005444"/>
    </source>
</evidence>
<evidence type="ECO:0000256" key="1">
    <source>
        <dbReference type="SAM" id="MobiDB-lite"/>
    </source>
</evidence>
<dbReference type="AlphaFoldDB" id="G8PBB8"/>
<name>G8PBB8_PEDCP</name>
<feature type="chain" id="PRO_5038452698" evidence="2">
    <location>
        <begin position="20"/>
        <end position="291"/>
    </location>
</feature>